<evidence type="ECO:0000256" key="1">
    <source>
        <dbReference type="ARBA" id="ARBA00001974"/>
    </source>
</evidence>
<comment type="caution">
    <text evidence="9">The sequence shown here is derived from an EMBL/GenBank/DDBJ whole genome shotgun (WGS) entry which is preliminary data.</text>
</comment>
<reference evidence="9 10" key="1">
    <citation type="submission" date="2024-01" db="EMBL/GenBank/DDBJ databases">
        <title>A draft genome for a cacao thread blight-causing isolate of Paramarasmius palmivorus.</title>
        <authorList>
            <person name="Baruah I.K."/>
            <person name="Bukari Y."/>
            <person name="Amoako-Attah I."/>
            <person name="Meinhardt L.W."/>
            <person name="Bailey B.A."/>
            <person name="Cohen S.P."/>
        </authorList>
    </citation>
    <scope>NUCLEOTIDE SEQUENCE [LARGE SCALE GENOMIC DNA]</scope>
    <source>
        <strain evidence="9 10">GH-12</strain>
    </source>
</reference>
<evidence type="ECO:0000256" key="2">
    <source>
        <dbReference type="ARBA" id="ARBA00010139"/>
    </source>
</evidence>
<dbReference type="PANTHER" id="PTHR43098">
    <property type="entry name" value="L-ORNITHINE N(5)-MONOOXYGENASE-RELATED"/>
    <property type="match status" value="1"/>
</dbReference>
<name>A0AAW0CZU3_9AGAR</name>
<dbReference type="PANTHER" id="PTHR43098:SF3">
    <property type="entry name" value="L-ORNITHINE N(5)-MONOOXYGENASE-RELATED"/>
    <property type="match status" value="1"/>
</dbReference>
<keyword evidence="3" id="KW-0285">Flavoprotein</keyword>
<dbReference type="InterPro" id="IPR023753">
    <property type="entry name" value="FAD/NAD-binding_dom"/>
</dbReference>
<dbReference type="Gene3D" id="3.50.50.60">
    <property type="entry name" value="FAD/NAD(P)-binding domain"/>
    <property type="match status" value="2"/>
</dbReference>
<evidence type="ECO:0000256" key="3">
    <source>
        <dbReference type="ARBA" id="ARBA00022630"/>
    </source>
</evidence>
<evidence type="ECO:0000313" key="9">
    <source>
        <dbReference type="EMBL" id="KAK7043901.1"/>
    </source>
</evidence>
<feature type="domain" description="FAD/NAD(P)-binding" evidence="8">
    <location>
        <begin position="11"/>
        <end position="228"/>
    </location>
</feature>
<sequence length="539" mass="60881">MASTSPELELDVLVVGAGFGGLSQLYQLRKSGYKVKIVEAGSQMGGVWYWNCYPGARVDSPAPVYELSLEEVWRDWNWKERFPGWQELRAYFKHVDEKLDLSKDIYFNTRVTSAEWDASMSRWNVRSDGIVPLVHAQFLVLAAGFAAKPYMPGFQGLDTYEGICHHTAKWPEGKVDFEGKNIAVIGTGASGVQVIQELGSEGNFKHLTVFQRTPNIAVPMRQRKLDAVEQDKELYPTFFHRRLQTTGGYLWDLYPKAYFSMTPEERLIRLEQCWTLGGFEFLASICSDLATDEKANAEVYAFWRGKTIPRIKDARMQEKLAPAIPPHPMVARRHSLEQTYYEVFNNPNVELIDMNESSITGFTKKGIITSDGVEREYDVVVLATGFDSVTGGIPQIDIRGVNGVSIQEKWKNGLYTHLGMAVEGFPNMFFVYGPQGPTALSNGPSCLDIQGQWITECINHMTESGLSRIEPTRDAEESWRNLVLAIWDLSLLRKGKSWWNGANVPGEFIEPLYFSGGVGYYAQICKENMNKGYEGFRIV</sequence>
<gene>
    <name evidence="9" type="ORF">VNI00_008067</name>
</gene>
<organism evidence="9 10">
    <name type="scientific">Paramarasmius palmivorus</name>
    <dbReference type="NCBI Taxonomy" id="297713"/>
    <lineage>
        <taxon>Eukaryota</taxon>
        <taxon>Fungi</taxon>
        <taxon>Dikarya</taxon>
        <taxon>Basidiomycota</taxon>
        <taxon>Agaricomycotina</taxon>
        <taxon>Agaricomycetes</taxon>
        <taxon>Agaricomycetidae</taxon>
        <taxon>Agaricales</taxon>
        <taxon>Marasmiineae</taxon>
        <taxon>Marasmiaceae</taxon>
        <taxon>Paramarasmius</taxon>
    </lineage>
</organism>
<dbReference type="SUPFAM" id="SSF51905">
    <property type="entry name" value="FAD/NAD(P)-binding domain"/>
    <property type="match status" value="1"/>
</dbReference>
<dbReference type="InterPro" id="IPR050775">
    <property type="entry name" value="FAD-binding_Monooxygenases"/>
</dbReference>
<dbReference type="PRINTS" id="PR00411">
    <property type="entry name" value="PNDRDTASEI"/>
</dbReference>
<dbReference type="AlphaFoldDB" id="A0AAW0CZU3"/>
<proteinExistence type="inferred from homology"/>
<accession>A0AAW0CZU3</accession>
<dbReference type="EMBL" id="JAYKXP010000027">
    <property type="protein sequence ID" value="KAK7043901.1"/>
    <property type="molecule type" value="Genomic_DNA"/>
</dbReference>
<keyword evidence="6" id="KW-0560">Oxidoreductase</keyword>
<comment type="cofactor">
    <cofactor evidence="1">
        <name>FAD</name>
        <dbReference type="ChEBI" id="CHEBI:57692"/>
    </cofactor>
</comment>
<evidence type="ECO:0000256" key="5">
    <source>
        <dbReference type="ARBA" id="ARBA00022857"/>
    </source>
</evidence>
<dbReference type="Proteomes" id="UP001383192">
    <property type="component" value="Unassembled WGS sequence"/>
</dbReference>
<keyword evidence="5" id="KW-0521">NADP</keyword>
<keyword evidence="10" id="KW-1185">Reference proteome</keyword>
<protein>
    <recommendedName>
        <fullName evidence="8">FAD/NAD(P)-binding domain-containing protein</fullName>
    </recommendedName>
</protein>
<keyword evidence="7" id="KW-0503">Monooxygenase</keyword>
<comment type="similarity">
    <text evidence="2">Belongs to the FAD-binding monooxygenase family.</text>
</comment>
<dbReference type="GO" id="GO:0004497">
    <property type="term" value="F:monooxygenase activity"/>
    <property type="evidence" value="ECO:0007669"/>
    <property type="project" value="UniProtKB-KW"/>
</dbReference>
<dbReference type="InterPro" id="IPR036188">
    <property type="entry name" value="FAD/NAD-bd_sf"/>
</dbReference>
<keyword evidence="4" id="KW-0274">FAD</keyword>
<evidence type="ECO:0000313" key="10">
    <source>
        <dbReference type="Proteomes" id="UP001383192"/>
    </source>
</evidence>
<evidence type="ECO:0000256" key="6">
    <source>
        <dbReference type="ARBA" id="ARBA00023002"/>
    </source>
</evidence>
<evidence type="ECO:0000256" key="7">
    <source>
        <dbReference type="ARBA" id="ARBA00023033"/>
    </source>
</evidence>
<evidence type="ECO:0000256" key="4">
    <source>
        <dbReference type="ARBA" id="ARBA00022827"/>
    </source>
</evidence>
<evidence type="ECO:0000259" key="8">
    <source>
        <dbReference type="Pfam" id="PF07992"/>
    </source>
</evidence>
<dbReference type="Pfam" id="PF07992">
    <property type="entry name" value="Pyr_redox_2"/>
    <property type="match status" value="1"/>
</dbReference>